<organism evidence="2 3">
    <name type="scientific">Halocatena pleomorpha</name>
    <dbReference type="NCBI Taxonomy" id="1785090"/>
    <lineage>
        <taxon>Archaea</taxon>
        <taxon>Methanobacteriati</taxon>
        <taxon>Methanobacteriota</taxon>
        <taxon>Stenosarchaea group</taxon>
        <taxon>Halobacteria</taxon>
        <taxon>Halobacteriales</taxon>
        <taxon>Natronomonadaceae</taxon>
        <taxon>Halocatena</taxon>
    </lineage>
</organism>
<evidence type="ECO:0000313" key="3">
    <source>
        <dbReference type="Proteomes" id="UP000282322"/>
    </source>
</evidence>
<name>A0A3P3R8D9_9EURY</name>
<dbReference type="EMBL" id="RRCH01000027">
    <property type="protein sequence ID" value="RRJ29676.1"/>
    <property type="molecule type" value="Genomic_DNA"/>
</dbReference>
<evidence type="ECO:0000313" key="2">
    <source>
        <dbReference type="EMBL" id="RRJ29676.1"/>
    </source>
</evidence>
<dbReference type="InterPro" id="IPR011991">
    <property type="entry name" value="ArsR-like_HTH"/>
</dbReference>
<dbReference type="AlphaFoldDB" id="A0A3P3R8D9"/>
<reference evidence="2 3" key="1">
    <citation type="submission" date="2018-11" db="EMBL/GenBank/DDBJ databases">
        <title>Taxonoimc description of Halomarina strain SPP-AMP-1.</title>
        <authorList>
            <person name="Pal Y."/>
            <person name="Srinivasana K."/>
            <person name="Verma A."/>
            <person name="Kumar P."/>
        </authorList>
    </citation>
    <scope>NUCLEOTIDE SEQUENCE [LARGE SCALE GENOMIC DNA]</scope>
    <source>
        <strain evidence="2 3">SPP-AMP-1</strain>
    </source>
</reference>
<feature type="domain" description="HVO-A0261-like N-terminal" evidence="1">
    <location>
        <begin position="5"/>
        <end position="86"/>
    </location>
</feature>
<dbReference type="InterPro" id="IPR057527">
    <property type="entry name" value="HVO_A0261-like_N"/>
</dbReference>
<dbReference type="Pfam" id="PF25213">
    <property type="entry name" value="HVO_A0261_N"/>
    <property type="match status" value="1"/>
</dbReference>
<accession>A0A3P3R8D9</accession>
<proteinExistence type="predicted"/>
<dbReference type="SUPFAM" id="SSF46785">
    <property type="entry name" value="Winged helix' DNA-binding domain"/>
    <property type="match status" value="1"/>
</dbReference>
<dbReference type="RefSeq" id="WP_124955352.1">
    <property type="nucleotide sequence ID" value="NZ_RRCH01000027.1"/>
</dbReference>
<dbReference type="Proteomes" id="UP000282322">
    <property type="component" value="Unassembled WGS sequence"/>
</dbReference>
<sequence>MTPQWDDVSFVLASTYRVDVLNHLADGSTTPSKLSSESQLPISHVSRALRELRDHSLVELLVPEDRKKGRIYGITDRGADVWETIQAQNLA</sequence>
<comment type="caution">
    <text evidence="2">The sequence shown here is derived from an EMBL/GenBank/DDBJ whole genome shotgun (WGS) entry which is preliminary data.</text>
</comment>
<dbReference type="Gene3D" id="1.10.10.10">
    <property type="entry name" value="Winged helix-like DNA-binding domain superfamily/Winged helix DNA-binding domain"/>
    <property type="match status" value="1"/>
</dbReference>
<gene>
    <name evidence="2" type="ORF">EIK79_12005</name>
</gene>
<dbReference type="InterPro" id="IPR036390">
    <property type="entry name" value="WH_DNA-bd_sf"/>
</dbReference>
<dbReference type="OrthoDB" id="74749at2157"/>
<keyword evidence="3" id="KW-1185">Reference proteome</keyword>
<protein>
    <submittedName>
        <fullName evidence="2">ArsR family transcriptional regulator</fullName>
    </submittedName>
</protein>
<evidence type="ECO:0000259" key="1">
    <source>
        <dbReference type="Pfam" id="PF25213"/>
    </source>
</evidence>
<dbReference type="CDD" id="cd00090">
    <property type="entry name" value="HTH_ARSR"/>
    <property type="match status" value="1"/>
</dbReference>
<dbReference type="InterPro" id="IPR036388">
    <property type="entry name" value="WH-like_DNA-bd_sf"/>
</dbReference>